<evidence type="ECO:0000256" key="1">
    <source>
        <dbReference type="ARBA" id="ARBA00007637"/>
    </source>
</evidence>
<keyword evidence="4" id="KW-1185">Reference proteome</keyword>
<dbReference type="InterPro" id="IPR001509">
    <property type="entry name" value="Epimerase_deHydtase"/>
</dbReference>
<accession>A0A081BXV2</accession>
<evidence type="ECO:0000259" key="2">
    <source>
        <dbReference type="Pfam" id="PF01370"/>
    </source>
</evidence>
<dbReference type="Gene3D" id="3.90.25.10">
    <property type="entry name" value="UDP-galactose 4-epimerase, domain 1"/>
    <property type="match status" value="1"/>
</dbReference>
<organism evidence="3">
    <name type="scientific">Vecturithrix granuli</name>
    <dbReference type="NCBI Taxonomy" id="1499967"/>
    <lineage>
        <taxon>Bacteria</taxon>
        <taxon>Candidatus Moduliflexota</taxon>
        <taxon>Candidatus Vecturitrichia</taxon>
        <taxon>Candidatus Vecturitrichales</taxon>
        <taxon>Candidatus Vecturitrichaceae</taxon>
        <taxon>Candidatus Vecturithrix</taxon>
    </lineage>
</organism>
<dbReference type="Gene3D" id="3.40.50.720">
    <property type="entry name" value="NAD(P)-binding Rossmann-like Domain"/>
    <property type="match status" value="1"/>
</dbReference>
<evidence type="ECO:0000313" key="3">
    <source>
        <dbReference type="EMBL" id="GAK57157.1"/>
    </source>
</evidence>
<reference evidence="3" key="1">
    <citation type="journal article" date="2015" name="PeerJ">
        <title>First genomic representation of candidate bacterial phylum KSB3 points to enhanced environmental sensing as a trigger of wastewater bulking.</title>
        <authorList>
            <person name="Sekiguchi Y."/>
            <person name="Ohashi A."/>
            <person name="Parks D.H."/>
            <person name="Yamauchi T."/>
            <person name="Tyson G.W."/>
            <person name="Hugenholtz P."/>
        </authorList>
    </citation>
    <scope>NUCLEOTIDE SEQUENCE [LARGE SCALE GENOMIC DNA]</scope>
</reference>
<gene>
    <name evidence="3" type="ORF">U27_04122</name>
</gene>
<protein>
    <submittedName>
        <fullName evidence="3">NAD-dependent epimerase/dehydratase</fullName>
    </submittedName>
</protein>
<dbReference type="Proteomes" id="UP000030661">
    <property type="component" value="Unassembled WGS sequence"/>
</dbReference>
<proteinExistence type="inferred from homology"/>
<dbReference type="AlphaFoldDB" id="A0A081BXV2"/>
<dbReference type="InterPro" id="IPR036291">
    <property type="entry name" value="NAD(P)-bd_dom_sf"/>
</dbReference>
<dbReference type="EMBL" id="DF820465">
    <property type="protein sequence ID" value="GAK57157.1"/>
    <property type="molecule type" value="Genomic_DNA"/>
</dbReference>
<dbReference type="HOGENOM" id="CLU_007383_1_7_0"/>
<dbReference type="Pfam" id="PF01370">
    <property type="entry name" value="Epimerase"/>
    <property type="match status" value="1"/>
</dbReference>
<dbReference type="STRING" id="1499967.U27_04122"/>
<sequence>MKTVLILGISGFTGKHFQNYIQKHELYRQYEFIGVDKAQASDCKIPLYIRNLANTKELESCIVQVEPDYIVNLVGVFGSENFTTLLHINAEMSRNLFEIILKHKLRVHKLLIIGSAAEYGASQDLPITEHTAPYPVTFYGLSKLIQSQYAVFYAQNFDMPVTVARTFNVIGQGLSHTLSLGSFITQIRQAQDGDCLLVGNLATKRDFLDIEDVVDAYWKILIHGKPGQIYNVCRGQSTGIKEVLDILIALSGKRLTVSVQQDRVKQHDIVDSYGDNTLLNRHTGWTWTIAVAEALAKSITAEHI</sequence>
<evidence type="ECO:0000313" key="4">
    <source>
        <dbReference type="Proteomes" id="UP000030661"/>
    </source>
</evidence>
<name>A0A081BXV2_VECG1</name>
<comment type="similarity">
    <text evidence="1">Belongs to the NAD(P)-dependent epimerase/dehydratase family.</text>
</comment>
<feature type="domain" description="NAD-dependent epimerase/dehydratase" evidence="2">
    <location>
        <begin position="4"/>
        <end position="233"/>
    </location>
</feature>
<dbReference type="SUPFAM" id="SSF51735">
    <property type="entry name" value="NAD(P)-binding Rossmann-fold domains"/>
    <property type="match status" value="1"/>
</dbReference>
<dbReference type="PANTHER" id="PTHR43000">
    <property type="entry name" value="DTDP-D-GLUCOSE 4,6-DEHYDRATASE-RELATED"/>
    <property type="match status" value="1"/>
</dbReference>
<dbReference type="eggNOG" id="COG0451">
    <property type="taxonomic scope" value="Bacteria"/>
</dbReference>